<protein>
    <submittedName>
        <fullName evidence="1">Uncharacterized protein DUF4304</fullName>
    </submittedName>
</protein>
<dbReference type="EMBL" id="SORO01000015">
    <property type="protein sequence ID" value="TDY65846.1"/>
    <property type="molecule type" value="Genomic_DNA"/>
</dbReference>
<sequence length="284" mass="32551">PNTTALRLTAGKRCASALTASLGLRHIPLRHSSRSARRRADANAYFVGSATRNVVSPSSLYAIFNSKFNHMNAKEIKTLSNEFLAPKLKEKGWKGNGFNFYKKTNYNIIQIFGIYGTWMGGTLYCETAIHFDFIPDLAGKFDPSKISCASCLIRERLSPNGNGAYQWKIKTKKEENIHSLDRIFNAFEEYGSQFYKDFENFPKPFDLIKPSEFDNNKSVKVLDKYYIMNDIYFIYLLKEINLRMNLPKIAKTFSDIGIEKAKKRIKTEENLKKTIEMLSIKNGV</sequence>
<dbReference type="AlphaFoldDB" id="A0A4R8MMQ3"/>
<dbReference type="RefSeq" id="WP_208325431.1">
    <property type="nucleotide sequence ID" value="NZ_SORO01000015.1"/>
</dbReference>
<dbReference type="GeneID" id="79829260"/>
<accession>A0A4R8MMQ3</accession>
<proteinExistence type="predicted"/>
<dbReference type="InterPro" id="IPR025412">
    <property type="entry name" value="DUF4304"/>
</dbReference>
<name>A0A4R8MMQ3_LEPME</name>
<evidence type="ECO:0000313" key="1">
    <source>
        <dbReference type="EMBL" id="TDY65846.1"/>
    </source>
</evidence>
<comment type="caution">
    <text evidence="1">The sequence shown here is derived from an EMBL/GenBank/DDBJ whole genome shotgun (WGS) entry which is preliminary data.</text>
</comment>
<feature type="non-terminal residue" evidence="1">
    <location>
        <position position="1"/>
    </location>
</feature>
<reference evidence="1 2" key="1">
    <citation type="submission" date="2019-03" db="EMBL/GenBank/DDBJ databases">
        <title>Genomic Encyclopedia of Archaeal and Bacterial Type Strains, Phase II (KMG-II): from individual species to whole genera.</title>
        <authorList>
            <person name="Goeker M."/>
        </authorList>
    </citation>
    <scope>NUCLEOTIDE SEQUENCE [LARGE SCALE GENOMIC DNA]</scope>
    <source>
        <strain evidence="1 2">DSM 21537</strain>
    </source>
</reference>
<keyword evidence="2" id="KW-1185">Reference proteome</keyword>
<gene>
    <name evidence="1" type="ORF">CLV96_4030</name>
</gene>
<dbReference type="Proteomes" id="UP000294684">
    <property type="component" value="Unassembled WGS sequence"/>
</dbReference>
<evidence type="ECO:0000313" key="2">
    <source>
        <dbReference type="Proteomes" id="UP000294684"/>
    </source>
</evidence>
<dbReference type="STRING" id="1193051.LEP1GSC017_3971"/>
<organism evidence="1 2">
    <name type="scientific">Leptospira meyeri</name>
    <dbReference type="NCBI Taxonomy" id="29508"/>
    <lineage>
        <taxon>Bacteria</taxon>
        <taxon>Pseudomonadati</taxon>
        <taxon>Spirochaetota</taxon>
        <taxon>Spirochaetia</taxon>
        <taxon>Leptospirales</taxon>
        <taxon>Leptospiraceae</taxon>
        <taxon>Leptospira</taxon>
    </lineage>
</organism>
<dbReference type="Pfam" id="PF14137">
    <property type="entry name" value="DUF4304"/>
    <property type="match status" value="1"/>
</dbReference>